<dbReference type="InterPro" id="IPR015867">
    <property type="entry name" value="N-reg_PII/ATP_PRibTrfase_C"/>
</dbReference>
<dbReference type="SUPFAM" id="SSF54913">
    <property type="entry name" value="GlnB-like"/>
    <property type="match status" value="1"/>
</dbReference>
<dbReference type="PANTHER" id="PTHR23419">
    <property type="entry name" value="DIVALENT CATION TOLERANCE CUTA-RELATED"/>
    <property type="match status" value="1"/>
</dbReference>
<evidence type="ECO:0000256" key="1">
    <source>
        <dbReference type="ARBA" id="ARBA00010169"/>
    </source>
</evidence>
<name>A0A916TVF8_9SPHN</name>
<dbReference type="InterPro" id="IPR004323">
    <property type="entry name" value="Ion_tolerance_CutA"/>
</dbReference>
<dbReference type="GO" id="GO:0010038">
    <property type="term" value="P:response to metal ion"/>
    <property type="evidence" value="ECO:0007669"/>
    <property type="project" value="InterPro"/>
</dbReference>
<dbReference type="Proteomes" id="UP000608154">
    <property type="component" value="Unassembled WGS sequence"/>
</dbReference>
<protein>
    <submittedName>
        <fullName evidence="2">Divalent-cation tolerance protein CutA</fullName>
    </submittedName>
</protein>
<dbReference type="EMBL" id="BMHK01000014">
    <property type="protein sequence ID" value="GGC03737.1"/>
    <property type="molecule type" value="Genomic_DNA"/>
</dbReference>
<accession>A0A916TVF8</accession>
<gene>
    <name evidence="2" type="ORF">GCM10011494_22730</name>
</gene>
<dbReference type="InterPro" id="IPR011322">
    <property type="entry name" value="N-reg_PII-like_a/b"/>
</dbReference>
<reference evidence="2" key="2">
    <citation type="submission" date="2020-09" db="EMBL/GenBank/DDBJ databases">
        <authorList>
            <person name="Sun Q."/>
            <person name="Zhou Y."/>
        </authorList>
    </citation>
    <scope>NUCLEOTIDE SEQUENCE</scope>
    <source>
        <strain evidence="2">CGMCC 1.15095</strain>
    </source>
</reference>
<organism evidence="2 3">
    <name type="scientific">Novosphingobium endophyticum</name>
    <dbReference type="NCBI Taxonomy" id="1955250"/>
    <lineage>
        <taxon>Bacteria</taxon>
        <taxon>Pseudomonadati</taxon>
        <taxon>Pseudomonadota</taxon>
        <taxon>Alphaproteobacteria</taxon>
        <taxon>Sphingomonadales</taxon>
        <taxon>Sphingomonadaceae</taxon>
        <taxon>Novosphingobium</taxon>
    </lineage>
</organism>
<keyword evidence="3" id="KW-1185">Reference proteome</keyword>
<comment type="similarity">
    <text evidence="1">Belongs to the CutA family.</text>
</comment>
<evidence type="ECO:0000313" key="2">
    <source>
        <dbReference type="EMBL" id="GGC03737.1"/>
    </source>
</evidence>
<dbReference type="Gene3D" id="3.30.70.120">
    <property type="match status" value="1"/>
</dbReference>
<dbReference type="RefSeq" id="WP_188771611.1">
    <property type="nucleotide sequence ID" value="NZ_BMHK01000014.1"/>
</dbReference>
<dbReference type="GO" id="GO:0005507">
    <property type="term" value="F:copper ion binding"/>
    <property type="evidence" value="ECO:0007669"/>
    <property type="project" value="TreeGrafter"/>
</dbReference>
<sequence length="112" mass="11560">MSGPGENVPALVWCPFPDEEAALAAIHTLLDEKLIACGNVLGGMTSVFVWNGEKDTAREAGALLKTNAALLDSAVARLAELHPYDEPAVLGWRCDAAAAGTAAWLAAIAGNC</sequence>
<dbReference type="AlphaFoldDB" id="A0A916TVF8"/>
<evidence type="ECO:0000313" key="3">
    <source>
        <dbReference type="Proteomes" id="UP000608154"/>
    </source>
</evidence>
<dbReference type="PANTHER" id="PTHR23419:SF8">
    <property type="entry name" value="FI09726P"/>
    <property type="match status" value="1"/>
</dbReference>
<dbReference type="Pfam" id="PF03091">
    <property type="entry name" value="CutA1"/>
    <property type="match status" value="1"/>
</dbReference>
<proteinExistence type="inferred from homology"/>
<reference evidence="2" key="1">
    <citation type="journal article" date="2014" name="Int. J. Syst. Evol. Microbiol.">
        <title>Complete genome sequence of Corynebacterium casei LMG S-19264T (=DSM 44701T), isolated from a smear-ripened cheese.</title>
        <authorList>
            <consortium name="US DOE Joint Genome Institute (JGI-PGF)"/>
            <person name="Walter F."/>
            <person name="Albersmeier A."/>
            <person name="Kalinowski J."/>
            <person name="Ruckert C."/>
        </authorList>
    </citation>
    <scope>NUCLEOTIDE SEQUENCE</scope>
    <source>
        <strain evidence="2">CGMCC 1.15095</strain>
    </source>
</reference>
<comment type="caution">
    <text evidence="2">The sequence shown here is derived from an EMBL/GenBank/DDBJ whole genome shotgun (WGS) entry which is preliminary data.</text>
</comment>